<accession>A0AAP5IBX7</accession>
<gene>
    <name evidence="1" type="ORF">G7B40_017015</name>
</gene>
<sequence>MSNNHEELNLKLRPRVTEVVSLNIPTDTLESLEEVATSKDMSVEALLKFYIGQGLRQDIAKLFNERLLDKTAQVLSRHIESDEEIARIMQEIKSETIG</sequence>
<dbReference type="AlphaFoldDB" id="A0AAP5IBX7"/>
<dbReference type="EMBL" id="JAALHA020000007">
    <property type="protein sequence ID" value="MDR9896250.1"/>
    <property type="molecule type" value="Genomic_DNA"/>
</dbReference>
<dbReference type="Proteomes" id="UP000667802">
    <property type="component" value="Unassembled WGS sequence"/>
</dbReference>
<dbReference type="RefSeq" id="WP_208338915.1">
    <property type="nucleotide sequence ID" value="NZ_CAWQFN010000334.1"/>
</dbReference>
<protein>
    <submittedName>
        <fullName evidence="1">Uncharacterized protein</fullName>
    </submittedName>
</protein>
<evidence type="ECO:0000313" key="2">
    <source>
        <dbReference type="Proteomes" id="UP000667802"/>
    </source>
</evidence>
<comment type="caution">
    <text evidence="1">The sequence shown here is derived from an EMBL/GenBank/DDBJ whole genome shotgun (WGS) entry which is preliminary data.</text>
</comment>
<organism evidence="1 2">
    <name type="scientific">Aetokthonos hydrillicola Thurmond2011</name>
    <dbReference type="NCBI Taxonomy" id="2712845"/>
    <lineage>
        <taxon>Bacteria</taxon>
        <taxon>Bacillati</taxon>
        <taxon>Cyanobacteriota</taxon>
        <taxon>Cyanophyceae</taxon>
        <taxon>Nostocales</taxon>
        <taxon>Hapalosiphonaceae</taxon>
        <taxon>Aetokthonos</taxon>
    </lineage>
</organism>
<proteinExistence type="predicted"/>
<keyword evidence="2" id="KW-1185">Reference proteome</keyword>
<reference evidence="2" key="1">
    <citation type="journal article" date="2021" name="Science">
        <title>Hunting the eagle killer: A cyanobacterial neurotoxin causes vacuolar myelinopathy.</title>
        <authorList>
            <person name="Breinlinger S."/>
            <person name="Phillips T.J."/>
            <person name="Haram B.N."/>
            <person name="Mares J."/>
            <person name="Martinez Yerena J.A."/>
            <person name="Hrouzek P."/>
            <person name="Sobotka R."/>
            <person name="Henderson W.M."/>
            <person name="Schmieder P."/>
            <person name="Williams S.M."/>
            <person name="Lauderdale J.D."/>
            <person name="Wilde H.D."/>
            <person name="Gerrin W."/>
            <person name="Kust A."/>
            <person name="Washington J.W."/>
            <person name="Wagner C."/>
            <person name="Geier B."/>
            <person name="Liebeke M."/>
            <person name="Enke H."/>
            <person name="Niedermeyer T.H.J."/>
            <person name="Wilde S.B."/>
        </authorList>
    </citation>
    <scope>NUCLEOTIDE SEQUENCE [LARGE SCALE GENOMIC DNA]</scope>
    <source>
        <strain evidence="2">Thurmond2011</strain>
    </source>
</reference>
<evidence type="ECO:0000313" key="1">
    <source>
        <dbReference type="EMBL" id="MDR9896250.1"/>
    </source>
</evidence>
<name>A0AAP5IBX7_9CYAN</name>